<dbReference type="AlphaFoldDB" id="M4BRH6"/>
<accession>M4BRH6</accession>
<sequence length="109" mass="12376">MHLTCSDECVVVVNQFFTKAKIFSRPFRAERRLLGKSFNVCTIDAECYAIVVVHIGLQSVSSSEYNLTFCASIRDQYNFLSNLYTKNFTALIIHTPTFCYPHTPLANPS</sequence>
<evidence type="ECO:0000313" key="2">
    <source>
        <dbReference type="Proteomes" id="UP000011713"/>
    </source>
</evidence>
<proteinExistence type="predicted"/>
<reference evidence="1" key="2">
    <citation type="submission" date="2015-06" db="UniProtKB">
        <authorList>
            <consortium name="EnsemblProtists"/>
        </authorList>
    </citation>
    <scope>IDENTIFICATION</scope>
    <source>
        <strain evidence="1">Emoy2</strain>
    </source>
</reference>
<dbReference type="Proteomes" id="UP000011713">
    <property type="component" value="Unassembled WGS sequence"/>
</dbReference>
<organism evidence="1 2">
    <name type="scientific">Hyaloperonospora arabidopsidis (strain Emoy2)</name>
    <name type="common">Downy mildew agent</name>
    <name type="synonym">Peronospora arabidopsidis</name>
    <dbReference type="NCBI Taxonomy" id="559515"/>
    <lineage>
        <taxon>Eukaryota</taxon>
        <taxon>Sar</taxon>
        <taxon>Stramenopiles</taxon>
        <taxon>Oomycota</taxon>
        <taxon>Peronosporomycetes</taxon>
        <taxon>Peronosporales</taxon>
        <taxon>Peronosporaceae</taxon>
        <taxon>Hyaloperonospora</taxon>
    </lineage>
</organism>
<evidence type="ECO:0000313" key="1">
    <source>
        <dbReference type="EnsemblProtists" id="HpaP809016"/>
    </source>
</evidence>
<dbReference type="VEuPathDB" id="FungiDB:HpaG809016"/>
<dbReference type="EMBL" id="JH598638">
    <property type="status" value="NOT_ANNOTATED_CDS"/>
    <property type="molecule type" value="Genomic_DNA"/>
</dbReference>
<protein>
    <submittedName>
        <fullName evidence="1">Uncharacterized protein</fullName>
    </submittedName>
</protein>
<dbReference type="HOGENOM" id="CLU_2189039_0_0_1"/>
<dbReference type="EnsemblProtists" id="HpaT809016">
    <property type="protein sequence ID" value="HpaP809016"/>
    <property type="gene ID" value="HpaG809016"/>
</dbReference>
<name>M4BRH6_HYAAE</name>
<keyword evidence="2" id="KW-1185">Reference proteome</keyword>
<reference evidence="2" key="1">
    <citation type="journal article" date="2010" name="Science">
        <title>Signatures of adaptation to obligate biotrophy in the Hyaloperonospora arabidopsidis genome.</title>
        <authorList>
            <person name="Baxter L."/>
            <person name="Tripathy S."/>
            <person name="Ishaque N."/>
            <person name="Boot N."/>
            <person name="Cabral A."/>
            <person name="Kemen E."/>
            <person name="Thines M."/>
            <person name="Ah-Fong A."/>
            <person name="Anderson R."/>
            <person name="Badejoko W."/>
            <person name="Bittner-Eddy P."/>
            <person name="Boore J.L."/>
            <person name="Chibucos M.C."/>
            <person name="Coates M."/>
            <person name="Dehal P."/>
            <person name="Delehaunty K."/>
            <person name="Dong S."/>
            <person name="Downton P."/>
            <person name="Dumas B."/>
            <person name="Fabro G."/>
            <person name="Fronick C."/>
            <person name="Fuerstenberg S.I."/>
            <person name="Fulton L."/>
            <person name="Gaulin E."/>
            <person name="Govers F."/>
            <person name="Hughes L."/>
            <person name="Humphray S."/>
            <person name="Jiang R.H."/>
            <person name="Judelson H."/>
            <person name="Kamoun S."/>
            <person name="Kyung K."/>
            <person name="Meijer H."/>
            <person name="Minx P."/>
            <person name="Morris P."/>
            <person name="Nelson J."/>
            <person name="Phuntumart V."/>
            <person name="Qutob D."/>
            <person name="Rehmany A."/>
            <person name="Rougon-Cardoso A."/>
            <person name="Ryden P."/>
            <person name="Torto-Alalibo T."/>
            <person name="Studholme D."/>
            <person name="Wang Y."/>
            <person name="Win J."/>
            <person name="Wood J."/>
            <person name="Clifton S.W."/>
            <person name="Rogers J."/>
            <person name="Van den Ackerveken G."/>
            <person name="Jones J.D."/>
            <person name="McDowell J.M."/>
            <person name="Beynon J."/>
            <person name="Tyler B.M."/>
        </authorList>
    </citation>
    <scope>NUCLEOTIDE SEQUENCE [LARGE SCALE GENOMIC DNA]</scope>
    <source>
        <strain evidence="2">Emoy2</strain>
    </source>
</reference>
<dbReference type="InParanoid" id="M4BRH6"/>